<dbReference type="CDD" id="cd09618">
    <property type="entry name" value="CBM9_like_2"/>
    <property type="match status" value="1"/>
</dbReference>
<evidence type="ECO:0008006" key="2">
    <source>
        <dbReference type="Google" id="ProtNLM"/>
    </source>
</evidence>
<gene>
    <name evidence="1" type="ORF">METZ01_LOCUS295315</name>
</gene>
<sequence>MRHISLKQTSFLTAQTSWFRRALALAFGVALGQALAADIPKPSAIAPESRGTFRGRPTVKAVRVDQAPDIDGHLVDEPWHLTKPAGEFLQKEPKENVPHSQPTEFRVLFDDDALYIGVWCFDTESDRLVALNMERDGHMYFEDVVMITLDTFLDRRNGYQFSVNTNGARGDATISNNTSVSPEWDGAWMAKSRRHVWGWSTEIAIP</sequence>
<protein>
    <recommendedName>
        <fullName evidence="2">Carbohydrate-binding domain-containing protein</fullName>
    </recommendedName>
</protein>
<dbReference type="EMBL" id="UINC01090481">
    <property type="protein sequence ID" value="SVC42461.1"/>
    <property type="molecule type" value="Genomic_DNA"/>
</dbReference>
<name>A0A382M5H5_9ZZZZ</name>
<accession>A0A382M5H5</accession>
<organism evidence="1">
    <name type="scientific">marine metagenome</name>
    <dbReference type="NCBI Taxonomy" id="408172"/>
    <lineage>
        <taxon>unclassified sequences</taxon>
        <taxon>metagenomes</taxon>
        <taxon>ecological metagenomes</taxon>
    </lineage>
</organism>
<dbReference type="AlphaFoldDB" id="A0A382M5H5"/>
<evidence type="ECO:0000313" key="1">
    <source>
        <dbReference type="EMBL" id="SVC42461.1"/>
    </source>
</evidence>
<dbReference type="SUPFAM" id="SSF49344">
    <property type="entry name" value="CBD9-like"/>
    <property type="match status" value="1"/>
</dbReference>
<proteinExistence type="predicted"/>
<reference evidence="1" key="1">
    <citation type="submission" date="2018-05" db="EMBL/GenBank/DDBJ databases">
        <authorList>
            <person name="Lanie J.A."/>
            <person name="Ng W.-L."/>
            <person name="Kazmierczak K.M."/>
            <person name="Andrzejewski T.M."/>
            <person name="Davidsen T.M."/>
            <person name="Wayne K.J."/>
            <person name="Tettelin H."/>
            <person name="Glass J.I."/>
            <person name="Rusch D."/>
            <person name="Podicherti R."/>
            <person name="Tsui H.-C.T."/>
            <person name="Winkler M.E."/>
        </authorList>
    </citation>
    <scope>NUCLEOTIDE SEQUENCE</scope>
</reference>
<dbReference type="Gene3D" id="2.60.40.1190">
    <property type="match status" value="1"/>
</dbReference>
<feature type="non-terminal residue" evidence="1">
    <location>
        <position position="206"/>
    </location>
</feature>